<evidence type="ECO:0000256" key="1">
    <source>
        <dbReference type="SAM" id="SignalP"/>
    </source>
</evidence>
<sequence length="153" mass="17271">MYRLLVAAMAMMFSDGCQAMCRIFLVKSRLSTPTSPRRRLPPLYTRRVRSTARGLLLSRQASRVTPRPVSLSNIRKKLLYAPVMITLGRGGRSTWWTKRTQLTPQVFVDLGIKHSQPQCQTVTPTVAELDVRHGGDDLREEGAAPRILGFLKH</sequence>
<name>A0A4Z2GWD1_9TELE</name>
<organism evidence="2 3">
    <name type="scientific">Liparis tanakae</name>
    <name type="common">Tanaka's snailfish</name>
    <dbReference type="NCBI Taxonomy" id="230148"/>
    <lineage>
        <taxon>Eukaryota</taxon>
        <taxon>Metazoa</taxon>
        <taxon>Chordata</taxon>
        <taxon>Craniata</taxon>
        <taxon>Vertebrata</taxon>
        <taxon>Euteleostomi</taxon>
        <taxon>Actinopterygii</taxon>
        <taxon>Neopterygii</taxon>
        <taxon>Teleostei</taxon>
        <taxon>Neoteleostei</taxon>
        <taxon>Acanthomorphata</taxon>
        <taxon>Eupercaria</taxon>
        <taxon>Perciformes</taxon>
        <taxon>Cottioidei</taxon>
        <taxon>Cottales</taxon>
        <taxon>Liparidae</taxon>
        <taxon>Liparis</taxon>
    </lineage>
</organism>
<comment type="caution">
    <text evidence="2">The sequence shown here is derived from an EMBL/GenBank/DDBJ whole genome shotgun (WGS) entry which is preliminary data.</text>
</comment>
<keyword evidence="1" id="KW-0732">Signal</keyword>
<evidence type="ECO:0000313" key="3">
    <source>
        <dbReference type="Proteomes" id="UP000314294"/>
    </source>
</evidence>
<protein>
    <recommendedName>
        <fullName evidence="4">Secreted protein</fullName>
    </recommendedName>
</protein>
<dbReference type="EMBL" id="SRLO01000397">
    <property type="protein sequence ID" value="TNN57759.1"/>
    <property type="molecule type" value="Genomic_DNA"/>
</dbReference>
<feature type="signal peptide" evidence="1">
    <location>
        <begin position="1"/>
        <end position="19"/>
    </location>
</feature>
<accession>A0A4Z2GWD1</accession>
<gene>
    <name evidence="2" type="ORF">EYF80_032037</name>
</gene>
<evidence type="ECO:0008006" key="4">
    <source>
        <dbReference type="Google" id="ProtNLM"/>
    </source>
</evidence>
<dbReference type="AlphaFoldDB" id="A0A4Z2GWD1"/>
<feature type="chain" id="PRO_5021328310" description="Secreted protein" evidence="1">
    <location>
        <begin position="20"/>
        <end position="153"/>
    </location>
</feature>
<proteinExistence type="predicted"/>
<keyword evidence="3" id="KW-1185">Reference proteome</keyword>
<dbReference type="Proteomes" id="UP000314294">
    <property type="component" value="Unassembled WGS sequence"/>
</dbReference>
<reference evidence="2 3" key="1">
    <citation type="submission" date="2019-03" db="EMBL/GenBank/DDBJ databases">
        <title>First draft genome of Liparis tanakae, snailfish: a comprehensive survey of snailfish specific genes.</title>
        <authorList>
            <person name="Kim W."/>
            <person name="Song I."/>
            <person name="Jeong J.-H."/>
            <person name="Kim D."/>
            <person name="Kim S."/>
            <person name="Ryu S."/>
            <person name="Song J.Y."/>
            <person name="Lee S.K."/>
        </authorList>
    </citation>
    <scope>NUCLEOTIDE SEQUENCE [LARGE SCALE GENOMIC DNA]</scope>
    <source>
        <tissue evidence="2">Muscle</tissue>
    </source>
</reference>
<evidence type="ECO:0000313" key="2">
    <source>
        <dbReference type="EMBL" id="TNN57759.1"/>
    </source>
</evidence>